<name>A0AAN9PC66_CROPI</name>
<reference evidence="4 5" key="1">
    <citation type="submission" date="2024-01" db="EMBL/GenBank/DDBJ databases">
        <title>The genomes of 5 underutilized Papilionoideae crops provide insights into root nodulation and disease resistanc.</title>
        <authorList>
            <person name="Yuan L."/>
        </authorList>
    </citation>
    <scope>NUCLEOTIDE SEQUENCE [LARGE SCALE GENOMIC DNA]</scope>
    <source>
        <strain evidence="4">ZHUSHIDOU_FW_LH</strain>
        <tissue evidence="4">Leaf</tissue>
    </source>
</reference>
<dbReference type="InterPro" id="IPR036075">
    <property type="entry name" value="ARMT-1-like_metal-bd_sf"/>
</dbReference>
<evidence type="ECO:0000256" key="1">
    <source>
        <dbReference type="ARBA" id="ARBA00001967"/>
    </source>
</evidence>
<dbReference type="Proteomes" id="UP001372338">
    <property type="component" value="Unassembled WGS sequence"/>
</dbReference>
<protein>
    <recommendedName>
        <fullName evidence="3">Damage-control phosphatase ARMT1-like metal-binding domain-containing protein</fullName>
    </recommendedName>
</protein>
<evidence type="ECO:0000313" key="5">
    <source>
        <dbReference type="Proteomes" id="UP001372338"/>
    </source>
</evidence>
<dbReference type="InterPro" id="IPR002791">
    <property type="entry name" value="ARMT1-like_metal-bd"/>
</dbReference>
<dbReference type="EMBL" id="JAYWIO010000001">
    <property type="protein sequence ID" value="KAK7292127.1"/>
    <property type="molecule type" value="Genomic_DNA"/>
</dbReference>
<evidence type="ECO:0000313" key="4">
    <source>
        <dbReference type="EMBL" id="KAK7292127.1"/>
    </source>
</evidence>
<gene>
    <name evidence="4" type="ORF">RIF29_07841</name>
</gene>
<sequence>MTIQCSLLCWLLMIYSELIEIISKDEEGQLVGVSSSNLLIANSGNDLPVIDLTRVSQKLAYLAIDADLVILEGAGRGIETYLYAQFKYDSLKIGMVKHLEVAQFLGGRLYDCVFKYDEVSSLQG</sequence>
<dbReference type="Gene3D" id="3.40.50.10880">
    <property type="entry name" value="Uncharacterised protein PF01937, DUF89, domain 3"/>
    <property type="match status" value="1"/>
</dbReference>
<feature type="signal peptide" evidence="2">
    <location>
        <begin position="1"/>
        <end position="23"/>
    </location>
</feature>
<dbReference type="AlphaFoldDB" id="A0AAN9PC66"/>
<keyword evidence="2" id="KW-0732">Signal</keyword>
<evidence type="ECO:0000259" key="3">
    <source>
        <dbReference type="Pfam" id="PF01937"/>
    </source>
</evidence>
<accession>A0AAN9PC66</accession>
<keyword evidence="5" id="KW-1185">Reference proteome</keyword>
<dbReference type="Pfam" id="PF01937">
    <property type="entry name" value="ARMT1-like_dom"/>
    <property type="match status" value="1"/>
</dbReference>
<comment type="cofactor">
    <cofactor evidence="1">
        <name>Ni(2+)</name>
        <dbReference type="ChEBI" id="CHEBI:49786"/>
    </cofactor>
</comment>
<dbReference type="SUPFAM" id="SSF111321">
    <property type="entry name" value="AF1104-like"/>
    <property type="match status" value="1"/>
</dbReference>
<feature type="chain" id="PRO_5042995290" description="Damage-control phosphatase ARMT1-like metal-binding domain-containing protein" evidence="2">
    <location>
        <begin position="24"/>
        <end position="124"/>
    </location>
</feature>
<organism evidence="4 5">
    <name type="scientific">Crotalaria pallida</name>
    <name type="common">Smooth rattlebox</name>
    <name type="synonym">Crotalaria striata</name>
    <dbReference type="NCBI Taxonomy" id="3830"/>
    <lineage>
        <taxon>Eukaryota</taxon>
        <taxon>Viridiplantae</taxon>
        <taxon>Streptophyta</taxon>
        <taxon>Embryophyta</taxon>
        <taxon>Tracheophyta</taxon>
        <taxon>Spermatophyta</taxon>
        <taxon>Magnoliopsida</taxon>
        <taxon>eudicotyledons</taxon>
        <taxon>Gunneridae</taxon>
        <taxon>Pentapetalae</taxon>
        <taxon>rosids</taxon>
        <taxon>fabids</taxon>
        <taxon>Fabales</taxon>
        <taxon>Fabaceae</taxon>
        <taxon>Papilionoideae</taxon>
        <taxon>50 kb inversion clade</taxon>
        <taxon>genistoids sensu lato</taxon>
        <taxon>core genistoids</taxon>
        <taxon>Crotalarieae</taxon>
        <taxon>Crotalaria</taxon>
    </lineage>
</organism>
<evidence type="ECO:0000256" key="2">
    <source>
        <dbReference type="SAM" id="SignalP"/>
    </source>
</evidence>
<comment type="caution">
    <text evidence="4">The sequence shown here is derived from an EMBL/GenBank/DDBJ whole genome shotgun (WGS) entry which is preliminary data.</text>
</comment>
<proteinExistence type="predicted"/>
<feature type="domain" description="Damage-control phosphatase ARMT1-like metal-binding" evidence="3">
    <location>
        <begin position="28"/>
        <end position="113"/>
    </location>
</feature>